<dbReference type="PATRIC" id="fig|47853.6.peg.200"/>
<protein>
    <recommendedName>
        <fullName evidence="3">Transcriptional regulator, AlpA family</fullName>
    </recommendedName>
</protein>
<accession>A0A0D0VU71</accession>
<dbReference type="EMBL" id="JXSX01000001">
    <property type="protein sequence ID" value="KIR64303.1"/>
    <property type="molecule type" value="Genomic_DNA"/>
</dbReference>
<comment type="caution">
    <text evidence="1">The sequence shown here is derived from an EMBL/GenBank/DDBJ whole genome shotgun (WGS) entry which is preliminary data.</text>
</comment>
<keyword evidence="2" id="KW-1185">Reference proteome</keyword>
<evidence type="ECO:0008006" key="3">
    <source>
        <dbReference type="Google" id="ProtNLM"/>
    </source>
</evidence>
<evidence type="ECO:0000313" key="2">
    <source>
        <dbReference type="Proteomes" id="UP000032254"/>
    </source>
</evidence>
<gene>
    <name evidence="1" type="ORF">TK50_00920</name>
</gene>
<name>A0A0D0VU71_9ACTN</name>
<dbReference type="AlphaFoldDB" id="A0A0D0VU71"/>
<proteinExistence type="predicted"/>
<sequence>MGWRRKLYGSAELQERLGVSRVRVVQLTSRPDFPEPFDRLAGGAVWLVEDVEAWITVHQPWKARGADEPPPPEI</sequence>
<reference evidence="1 2" key="1">
    <citation type="submission" date="2015-01" db="EMBL/GenBank/DDBJ databases">
        <title>Sequencing and annotation of Micromonospora carbonacea strain JXNU-1 genome.</title>
        <authorList>
            <person name="Long Z."/>
            <person name="Huang Y."/>
            <person name="Jiang Y."/>
        </authorList>
    </citation>
    <scope>NUCLEOTIDE SEQUENCE [LARGE SCALE GENOMIC DNA]</scope>
    <source>
        <strain evidence="1 2">JXNU-1</strain>
    </source>
</reference>
<dbReference type="Proteomes" id="UP000032254">
    <property type="component" value="Unassembled WGS sequence"/>
</dbReference>
<organism evidence="1 2">
    <name type="scientific">Micromonospora haikouensis</name>
    <dbReference type="NCBI Taxonomy" id="686309"/>
    <lineage>
        <taxon>Bacteria</taxon>
        <taxon>Bacillati</taxon>
        <taxon>Actinomycetota</taxon>
        <taxon>Actinomycetes</taxon>
        <taxon>Micromonosporales</taxon>
        <taxon>Micromonosporaceae</taxon>
        <taxon>Micromonospora</taxon>
    </lineage>
</organism>
<evidence type="ECO:0000313" key="1">
    <source>
        <dbReference type="EMBL" id="KIR64303.1"/>
    </source>
</evidence>